<dbReference type="EMBL" id="GBRH01217204">
    <property type="protein sequence ID" value="JAD80691.1"/>
    <property type="molecule type" value="Transcribed_RNA"/>
</dbReference>
<reference evidence="1" key="1">
    <citation type="submission" date="2014-09" db="EMBL/GenBank/DDBJ databases">
        <authorList>
            <person name="Magalhaes I.L.F."/>
            <person name="Oliveira U."/>
            <person name="Santos F.R."/>
            <person name="Vidigal T.H.D.A."/>
            <person name="Brescovit A.D."/>
            <person name="Santos A.J."/>
        </authorList>
    </citation>
    <scope>NUCLEOTIDE SEQUENCE</scope>
    <source>
        <tissue evidence="1">Shoot tissue taken approximately 20 cm above the soil surface</tissue>
    </source>
</reference>
<sequence>MESGIWLNQSTNTKSYILFADVMRTHDFALFCAIFYKK</sequence>
<evidence type="ECO:0000313" key="1">
    <source>
        <dbReference type="EMBL" id="JAD80691.1"/>
    </source>
</evidence>
<reference evidence="1" key="2">
    <citation type="journal article" date="2015" name="Data Brief">
        <title>Shoot transcriptome of the giant reed, Arundo donax.</title>
        <authorList>
            <person name="Barrero R.A."/>
            <person name="Guerrero F.D."/>
            <person name="Moolhuijzen P."/>
            <person name="Goolsby J.A."/>
            <person name="Tidwell J."/>
            <person name="Bellgard S.E."/>
            <person name="Bellgard M.I."/>
        </authorList>
    </citation>
    <scope>NUCLEOTIDE SEQUENCE</scope>
    <source>
        <tissue evidence="1">Shoot tissue taken approximately 20 cm above the soil surface</tissue>
    </source>
</reference>
<dbReference type="AlphaFoldDB" id="A0A0A9CYN7"/>
<proteinExistence type="predicted"/>
<protein>
    <submittedName>
        <fullName evidence="1">Uncharacterized protein</fullName>
    </submittedName>
</protein>
<organism evidence="1">
    <name type="scientific">Arundo donax</name>
    <name type="common">Giant reed</name>
    <name type="synonym">Donax arundinaceus</name>
    <dbReference type="NCBI Taxonomy" id="35708"/>
    <lineage>
        <taxon>Eukaryota</taxon>
        <taxon>Viridiplantae</taxon>
        <taxon>Streptophyta</taxon>
        <taxon>Embryophyta</taxon>
        <taxon>Tracheophyta</taxon>
        <taxon>Spermatophyta</taxon>
        <taxon>Magnoliopsida</taxon>
        <taxon>Liliopsida</taxon>
        <taxon>Poales</taxon>
        <taxon>Poaceae</taxon>
        <taxon>PACMAD clade</taxon>
        <taxon>Arundinoideae</taxon>
        <taxon>Arundineae</taxon>
        <taxon>Arundo</taxon>
    </lineage>
</organism>
<accession>A0A0A9CYN7</accession>
<name>A0A0A9CYN7_ARUDO</name>